<evidence type="ECO:0000256" key="7">
    <source>
        <dbReference type="ARBA" id="ARBA00055382"/>
    </source>
</evidence>
<dbReference type="EMBL" id="AFYH01250145">
    <property type="status" value="NOT_ANNOTATED_CDS"/>
    <property type="molecule type" value="Genomic_DNA"/>
</dbReference>
<evidence type="ECO:0000256" key="2">
    <source>
        <dbReference type="ARBA" id="ARBA00006840"/>
    </source>
</evidence>
<feature type="transmembrane region" description="Helical" evidence="9">
    <location>
        <begin position="54"/>
        <end position="75"/>
    </location>
</feature>
<sequence length="250" mass="28041">MDCGLLTSKTVLIVLSLVFWVAAGALGYVGSYVFTTYKIYDHFLEDKYTLVPAVVIIAVAVVLFIIGFIGCCATLRESRFGLGFFLVVLLVIFAVEVAAFVLGVLYRDRVRTDVEKSINHVFQQYDGKNAESRAVDYLQKQLHCCGIQNYTDWMNTQWFKNSTENDSVPVSCCKHGLTNCTGNLQQPQFLYTHGCKHELEVGLQKILSYAMLVILGFAIIKFFGMLSVCVVMCREKQRNGYQNLNGATFA</sequence>
<evidence type="ECO:0000256" key="9">
    <source>
        <dbReference type="RuleBase" id="RU361218"/>
    </source>
</evidence>
<gene>
    <name evidence="10" type="primary">TSPAN36</name>
</gene>
<dbReference type="Pfam" id="PF00335">
    <property type="entry name" value="Tetraspanin"/>
    <property type="match status" value="1"/>
</dbReference>
<keyword evidence="4 9" id="KW-1133">Transmembrane helix</keyword>
<dbReference type="Ensembl" id="ENSLACT00000004578.2">
    <property type="protein sequence ID" value="ENSLACP00000004539.2"/>
    <property type="gene ID" value="ENSLACG00000004041.2"/>
</dbReference>
<comment type="function">
    <text evidence="7">Regulates the proliferation and migration of oligodendrocytes, a process essential for normal myelination and repair.</text>
</comment>
<dbReference type="EMBL" id="AFYH01250142">
    <property type="status" value="NOT_ANNOTATED_CDS"/>
    <property type="molecule type" value="Genomic_DNA"/>
</dbReference>
<evidence type="ECO:0000256" key="4">
    <source>
        <dbReference type="ARBA" id="ARBA00022989"/>
    </source>
</evidence>
<dbReference type="PANTHER" id="PTHR19282:SF120">
    <property type="entry name" value="TETRASPANIN-36"/>
    <property type="match status" value="1"/>
</dbReference>
<dbReference type="EMBL" id="AFYH01250138">
    <property type="status" value="NOT_ANNOTATED_CDS"/>
    <property type="molecule type" value="Genomic_DNA"/>
</dbReference>
<dbReference type="GO" id="GO:0043473">
    <property type="term" value="P:pigmentation"/>
    <property type="evidence" value="ECO:0007669"/>
    <property type="project" value="Ensembl"/>
</dbReference>
<dbReference type="EMBL" id="AFYH01250143">
    <property type="status" value="NOT_ANNOTATED_CDS"/>
    <property type="molecule type" value="Genomic_DNA"/>
</dbReference>
<comment type="subcellular location">
    <subcellularLocation>
        <location evidence="1 9">Membrane</location>
        <topology evidence="1 9">Multi-pass membrane protein</topology>
    </subcellularLocation>
</comment>
<dbReference type="EMBL" id="AFYH01250146">
    <property type="status" value="NOT_ANNOTATED_CDS"/>
    <property type="molecule type" value="Genomic_DNA"/>
</dbReference>
<feature type="transmembrane region" description="Helical" evidence="9">
    <location>
        <begin position="82"/>
        <end position="106"/>
    </location>
</feature>
<dbReference type="RefSeq" id="XP_006012998.1">
    <property type="nucleotide sequence ID" value="XM_006012936.3"/>
</dbReference>
<dbReference type="PRINTS" id="PR00259">
    <property type="entry name" value="TMFOUR"/>
</dbReference>
<reference evidence="10" key="3">
    <citation type="submission" date="2025-09" db="UniProtKB">
        <authorList>
            <consortium name="Ensembl"/>
        </authorList>
    </citation>
    <scope>IDENTIFICATION</scope>
</reference>
<evidence type="ECO:0000256" key="3">
    <source>
        <dbReference type="ARBA" id="ARBA00022692"/>
    </source>
</evidence>
<dbReference type="EMBL" id="AFYH01250140">
    <property type="status" value="NOT_ANNOTATED_CDS"/>
    <property type="molecule type" value="Genomic_DNA"/>
</dbReference>
<reference evidence="11" key="1">
    <citation type="submission" date="2011-08" db="EMBL/GenBank/DDBJ databases">
        <title>The draft genome of Latimeria chalumnae.</title>
        <authorList>
            <person name="Di Palma F."/>
            <person name="Alfoldi J."/>
            <person name="Johnson J."/>
            <person name="Berlin A."/>
            <person name="Gnerre S."/>
            <person name="Jaffe D."/>
            <person name="MacCallum I."/>
            <person name="Young S."/>
            <person name="Walker B.J."/>
            <person name="Lander E."/>
            <person name="Lindblad-Toh K."/>
        </authorList>
    </citation>
    <scope>NUCLEOTIDE SEQUENCE [LARGE SCALE GENOMIC DNA]</scope>
    <source>
        <strain evidence="11">Wild caught</strain>
    </source>
</reference>
<dbReference type="OrthoDB" id="9993879at2759"/>
<comment type="similarity">
    <text evidence="2 9">Belongs to the tetraspanin (TM4SF) family.</text>
</comment>
<dbReference type="CTD" id="437021"/>
<feature type="transmembrane region" description="Helical" evidence="9">
    <location>
        <begin position="12"/>
        <end position="34"/>
    </location>
</feature>
<dbReference type="FunFam" id="1.10.1450.10:FF:000004">
    <property type="entry name" value="Tetraspanin"/>
    <property type="match status" value="1"/>
</dbReference>
<dbReference type="AlphaFoldDB" id="H3A4G8"/>
<dbReference type="KEGG" id="lcm:102346519"/>
<dbReference type="InterPro" id="IPR000301">
    <property type="entry name" value="Tetraspanin_animals"/>
</dbReference>
<dbReference type="HOGENOM" id="CLU_055524_5_2_1"/>
<evidence type="ECO:0000313" key="11">
    <source>
        <dbReference type="Proteomes" id="UP000008672"/>
    </source>
</evidence>
<keyword evidence="11" id="KW-1185">Reference proteome</keyword>
<proteinExistence type="inferred from homology"/>
<dbReference type="Proteomes" id="UP000008672">
    <property type="component" value="Unassembled WGS sequence"/>
</dbReference>
<evidence type="ECO:0000256" key="6">
    <source>
        <dbReference type="ARBA" id="ARBA00023180"/>
    </source>
</evidence>
<dbReference type="EMBL" id="AFYH01250147">
    <property type="status" value="NOT_ANNOTATED_CDS"/>
    <property type="molecule type" value="Genomic_DNA"/>
</dbReference>
<name>H3A4G8_LATCH</name>
<dbReference type="InterPro" id="IPR008952">
    <property type="entry name" value="Tetraspanin_EC2_sf"/>
</dbReference>
<dbReference type="SUPFAM" id="SSF48652">
    <property type="entry name" value="Tetraspanin"/>
    <property type="match status" value="1"/>
</dbReference>
<evidence type="ECO:0000256" key="1">
    <source>
        <dbReference type="ARBA" id="ARBA00004141"/>
    </source>
</evidence>
<dbReference type="Gene3D" id="1.10.1450.10">
    <property type="entry name" value="Tetraspanin"/>
    <property type="match status" value="1"/>
</dbReference>
<keyword evidence="3 9" id="KW-0812">Transmembrane</keyword>
<dbReference type="eggNOG" id="KOG3882">
    <property type="taxonomic scope" value="Eukaryota"/>
</dbReference>
<evidence type="ECO:0000256" key="8">
    <source>
        <dbReference type="ARBA" id="ARBA00065266"/>
    </source>
</evidence>
<evidence type="ECO:0000313" key="10">
    <source>
        <dbReference type="Ensembl" id="ENSLACP00000004539.2"/>
    </source>
</evidence>
<dbReference type="EMBL" id="AFYH01250144">
    <property type="status" value="NOT_ANNOTATED_CDS"/>
    <property type="molecule type" value="Genomic_DNA"/>
</dbReference>
<organism evidence="10 11">
    <name type="scientific">Latimeria chalumnae</name>
    <name type="common">Coelacanth</name>
    <dbReference type="NCBI Taxonomy" id="7897"/>
    <lineage>
        <taxon>Eukaryota</taxon>
        <taxon>Metazoa</taxon>
        <taxon>Chordata</taxon>
        <taxon>Craniata</taxon>
        <taxon>Vertebrata</taxon>
        <taxon>Euteleostomi</taxon>
        <taxon>Coelacanthiformes</taxon>
        <taxon>Coelacanthidae</taxon>
        <taxon>Latimeria</taxon>
    </lineage>
</organism>
<feature type="transmembrane region" description="Helical" evidence="9">
    <location>
        <begin position="206"/>
        <end position="233"/>
    </location>
</feature>
<dbReference type="OMA" id="LAMISIC"/>
<accession>H3A4G8</accession>
<keyword evidence="6" id="KW-0325">Glycoprotein</keyword>
<protein>
    <recommendedName>
        <fullName evidence="9">Tetraspanin</fullName>
    </recommendedName>
</protein>
<dbReference type="EMBL" id="AFYH01250141">
    <property type="status" value="NOT_ANNOTATED_CDS"/>
    <property type="molecule type" value="Genomic_DNA"/>
</dbReference>
<dbReference type="EMBL" id="AFYH01250139">
    <property type="status" value="NOT_ANNOTATED_CDS"/>
    <property type="molecule type" value="Genomic_DNA"/>
</dbReference>
<dbReference type="PIRSF" id="PIRSF002419">
    <property type="entry name" value="Tetraspanin"/>
    <property type="match status" value="1"/>
</dbReference>
<dbReference type="GO" id="GO:0005886">
    <property type="term" value="C:plasma membrane"/>
    <property type="evidence" value="ECO:0007669"/>
    <property type="project" value="TreeGrafter"/>
</dbReference>
<dbReference type="GeneTree" id="ENSGT00940000164634"/>
<comment type="subunit">
    <text evidence="8">Interacts with claudin-11/CLDN11 and integrins.</text>
</comment>
<dbReference type="GeneID" id="102346519"/>
<dbReference type="InterPro" id="IPR018499">
    <property type="entry name" value="Tetraspanin/Peripherin"/>
</dbReference>
<dbReference type="STRING" id="7897.ENSLACP00000004539"/>
<evidence type="ECO:0000256" key="5">
    <source>
        <dbReference type="ARBA" id="ARBA00023136"/>
    </source>
</evidence>
<keyword evidence="5 9" id="KW-0472">Membrane</keyword>
<reference evidence="10" key="2">
    <citation type="submission" date="2025-08" db="UniProtKB">
        <authorList>
            <consortium name="Ensembl"/>
        </authorList>
    </citation>
    <scope>IDENTIFICATION</scope>
</reference>
<dbReference type="PANTHER" id="PTHR19282">
    <property type="entry name" value="TETRASPANIN"/>
    <property type="match status" value="1"/>
</dbReference>
<dbReference type="InParanoid" id="H3A4G8"/>